<dbReference type="RefSeq" id="YP_009215978.1">
    <property type="nucleotide sequence ID" value="NC_028982.1"/>
</dbReference>
<sequence length="126" mass="14906">MGLFGDFFRRLGGKAYERDLSKQYDHRKRKWTEHGYWKNIGTPIHDNWEWVDLKPGKYEAPKWLNVIEMPEGHYLIKLTDEILPDTEEVVKCGCVRDVEISVELLKSYYECLGDVIVDVNTEKRTI</sequence>
<dbReference type="KEGG" id="vg:26642320"/>
<protein>
    <submittedName>
        <fullName evidence="1">Uncharacterized protein</fullName>
    </submittedName>
</protein>
<accession>S5M8M6</accession>
<evidence type="ECO:0000313" key="1">
    <source>
        <dbReference type="EMBL" id="AGR46868.1"/>
    </source>
</evidence>
<gene>
    <name evidence="1" type="ORF">JL_202</name>
</gene>
<proteinExistence type="predicted"/>
<dbReference type="GeneID" id="26642320"/>
<organism evidence="1 2">
    <name type="scientific">Bacillus phage JL</name>
    <dbReference type="NCBI Taxonomy" id="1296655"/>
    <lineage>
        <taxon>Viruses</taxon>
        <taxon>Duplodnaviria</taxon>
        <taxon>Heunggongvirae</taxon>
        <taxon>Uroviricota</taxon>
        <taxon>Caudoviricetes</taxon>
        <taxon>Herelleviridae</taxon>
        <taxon>Spounavirinae</taxon>
        <taxon>Siminovitchvirus</taxon>
        <taxon>Siminovitchvirus JL</taxon>
    </lineage>
</organism>
<evidence type="ECO:0000313" key="2">
    <source>
        <dbReference type="Proteomes" id="UP000015092"/>
    </source>
</evidence>
<reference evidence="1 2" key="1">
    <citation type="journal article" date="2014" name="Genome Announc.">
        <title>Genome Sequences of Three Novel Bacillus cereus Bacteriophages.</title>
        <authorList>
            <person name="Grose J.H."/>
            <person name="Jensen J.D."/>
            <person name="Merrill B.D."/>
            <person name="Fisher J.N."/>
            <person name="Burnett S.H."/>
            <person name="Breakwell D.P."/>
        </authorList>
    </citation>
    <scope>NUCLEOTIDE SEQUENCE [LARGE SCALE GENOMIC DNA]</scope>
</reference>
<dbReference type="EMBL" id="KC595512">
    <property type="protein sequence ID" value="AGR46868.1"/>
    <property type="molecule type" value="Genomic_DNA"/>
</dbReference>
<dbReference type="OrthoDB" id="31746at10239"/>
<name>S5M8M6_9CAUD</name>
<dbReference type="Proteomes" id="UP000015092">
    <property type="component" value="Segment"/>
</dbReference>
<keyword evidence="2" id="KW-1185">Reference proteome</keyword>